<protein>
    <submittedName>
        <fullName evidence="2">Uncharacterized protein</fullName>
    </submittedName>
</protein>
<evidence type="ECO:0000313" key="2">
    <source>
        <dbReference type="EMBL" id="QIS34354.1"/>
    </source>
</evidence>
<geneLocation type="plasmid" evidence="2">
    <name>pG426-FII</name>
</geneLocation>
<keyword evidence="2" id="KW-0614">Plasmid</keyword>
<proteinExistence type="predicted"/>
<feature type="compositionally biased region" description="Polar residues" evidence="1">
    <location>
        <begin position="20"/>
        <end position="37"/>
    </location>
</feature>
<feature type="region of interest" description="Disordered" evidence="1">
    <location>
        <begin position="1"/>
        <end position="37"/>
    </location>
</feature>
<evidence type="ECO:0000256" key="1">
    <source>
        <dbReference type="SAM" id="MobiDB-lite"/>
    </source>
</evidence>
<reference evidence="2" key="1">
    <citation type="submission" date="2019-12" db="EMBL/GenBank/DDBJ databases">
        <title>Compelete sequence of Tn6502.</title>
        <authorList>
            <person name="Zhou D."/>
        </authorList>
    </citation>
    <scope>NUCLEOTIDE SEQUENCE</scope>
    <source>
        <strain evidence="2">G426</strain>
        <plasmid evidence="2">pG426-FII</plasmid>
    </source>
</reference>
<organism evidence="2">
    <name type="scientific">Leclercia adecarboxylata</name>
    <dbReference type="NCBI Taxonomy" id="83655"/>
    <lineage>
        <taxon>Bacteria</taxon>
        <taxon>Pseudomonadati</taxon>
        <taxon>Pseudomonadota</taxon>
        <taxon>Gammaproteobacteria</taxon>
        <taxon>Enterobacterales</taxon>
        <taxon>Enterobacteriaceae</taxon>
        <taxon>Leclercia</taxon>
    </lineage>
</organism>
<accession>A0A6H0A418</accession>
<sequence>MTGGQSGHGKPSLKRRGKNNGRQQFYGKNTAQQKIRC</sequence>
<name>A0A6H0A418_9ENTR</name>
<dbReference type="AlphaFoldDB" id="A0A6H0A418"/>
<dbReference type="EMBL" id="MN842294">
    <property type="protein sequence ID" value="QIS34354.1"/>
    <property type="molecule type" value="Genomic_DNA"/>
</dbReference>